<evidence type="ECO:0000259" key="5">
    <source>
        <dbReference type="PROSITE" id="PS01124"/>
    </source>
</evidence>
<dbReference type="PANTHER" id="PTHR43280">
    <property type="entry name" value="ARAC-FAMILY TRANSCRIPTIONAL REGULATOR"/>
    <property type="match status" value="1"/>
</dbReference>
<keyword evidence="8" id="KW-1185">Reference proteome</keyword>
<evidence type="ECO:0000313" key="8">
    <source>
        <dbReference type="Proteomes" id="UP001469365"/>
    </source>
</evidence>
<dbReference type="CDD" id="cd17536">
    <property type="entry name" value="REC_YesN-like"/>
    <property type="match status" value="1"/>
</dbReference>
<name>A0ABU9DN42_9BACL</name>
<dbReference type="Gene3D" id="1.10.10.60">
    <property type="entry name" value="Homeodomain-like"/>
    <property type="match status" value="2"/>
</dbReference>
<feature type="domain" description="Response regulatory" evidence="6">
    <location>
        <begin position="5"/>
        <end position="122"/>
    </location>
</feature>
<dbReference type="PROSITE" id="PS01124">
    <property type="entry name" value="HTH_ARAC_FAMILY_2"/>
    <property type="match status" value="1"/>
</dbReference>
<gene>
    <name evidence="7" type="ORF">WMW72_20510</name>
</gene>
<dbReference type="SMART" id="SM00448">
    <property type="entry name" value="REC"/>
    <property type="match status" value="1"/>
</dbReference>
<dbReference type="InterPro" id="IPR018062">
    <property type="entry name" value="HTH_AraC-typ_CS"/>
</dbReference>
<dbReference type="InterPro" id="IPR018060">
    <property type="entry name" value="HTH_AraC"/>
</dbReference>
<dbReference type="SMART" id="SM00342">
    <property type="entry name" value="HTH_ARAC"/>
    <property type="match status" value="1"/>
</dbReference>
<keyword evidence="1" id="KW-0805">Transcription regulation</keyword>
<keyword evidence="3" id="KW-0804">Transcription</keyword>
<keyword evidence="4" id="KW-0597">Phosphoprotein</keyword>
<dbReference type="EMBL" id="JBBPCC010000014">
    <property type="protein sequence ID" value="MEK8130292.1"/>
    <property type="molecule type" value="Genomic_DNA"/>
</dbReference>
<dbReference type="RefSeq" id="WP_341417426.1">
    <property type="nucleotide sequence ID" value="NZ_JBBPCC010000014.1"/>
</dbReference>
<accession>A0ABU9DN42</accession>
<dbReference type="InterPro" id="IPR001789">
    <property type="entry name" value="Sig_transdc_resp-reg_receiver"/>
</dbReference>
<evidence type="ECO:0000256" key="1">
    <source>
        <dbReference type="ARBA" id="ARBA00023015"/>
    </source>
</evidence>
<evidence type="ECO:0000259" key="6">
    <source>
        <dbReference type="PROSITE" id="PS50110"/>
    </source>
</evidence>
<keyword evidence="2" id="KW-0238">DNA-binding</keyword>
<dbReference type="PROSITE" id="PS50110">
    <property type="entry name" value="RESPONSE_REGULATORY"/>
    <property type="match status" value="1"/>
</dbReference>
<dbReference type="PANTHER" id="PTHR43280:SF28">
    <property type="entry name" value="HTH-TYPE TRANSCRIPTIONAL ACTIVATOR RHAS"/>
    <property type="match status" value="1"/>
</dbReference>
<evidence type="ECO:0000313" key="7">
    <source>
        <dbReference type="EMBL" id="MEK8130292.1"/>
    </source>
</evidence>
<dbReference type="Gene3D" id="3.40.50.2300">
    <property type="match status" value="1"/>
</dbReference>
<dbReference type="SUPFAM" id="SSF52172">
    <property type="entry name" value="CheY-like"/>
    <property type="match status" value="1"/>
</dbReference>
<dbReference type="InterPro" id="IPR020449">
    <property type="entry name" value="Tscrpt_reg_AraC-type_HTH"/>
</dbReference>
<evidence type="ECO:0000256" key="3">
    <source>
        <dbReference type="ARBA" id="ARBA00023163"/>
    </source>
</evidence>
<dbReference type="Proteomes" id="UP001469365">
    <property type="component" value="Unassembled WGS sequence"/>
</dbReference>
<dbReference type="PROSITE" id="PS00041">
    <property type="entry name" value="HTH_ARAC_FAMILY_1"/>
    <property type="match status" value="1"/>
</dbReference>
<dbReference type="PRINTS" id="PR00032">
    <property type="entry name" value="HTHARAC"/>
</dbReference>
<evidence type="ECO:0000256" key="4">
    <source>
        <dbReference type="PROSITE-ProRule" id="PRU00169"/>
    </source>
</evidence>
<organism evidence="7 8">
    <name type="scientific">Paenibacillus filicis</name>
    <dbReference type="NCBI Taxonomy" id="669464"/>
    <lineage>
        <taxon>Bacteria</taxon>
        <taxon>Bacillati</taxon>
        <taxon>Bacillota</taxon>
        <taxon>Bacilli</taxon>
        <taxon>Bacillales</taxon>
        <taxon>Paenibacillaceae</taxon>
        <taxon>Paenibacillus</taxon>
    </lineage>
</organism>
<proteinExistence type="predicted"/>
<feature type="domain" description="HTH araC/xylS-type" evidence="5">
    <location>
        <begin position="374"/>
        <end position="472"/>
    </location>
</feature>
<dbReference type="Pfam" id="PF12833">
    <property type="entry name" value="HTH_18"/>
    <property type="match status" value="1"/>
</dbReference>
<dbReference type="Pfam" id="PF00072">
    <property type="entry name" value="Response_reg"/>
    <property type="match status" value="1"/>
</dbReference>
<sequence>MTMHKVLLVDDESWVVESLKDLMDWGQYGFEVAGQAYSGVEAMEAIERIRPDVVFTDIRMPEMNGLELLQRARALPFPLHCVVVSGYAEFAYVQKALNYGAVAYCLKPFDEIEISSVLLRLGKLLQAGKPAGDSTALAHLIEDPSGGNRARLEQELLRHGVIQAPGDGIVCVVAIGSGELPGIGQPAMRAKTGTSKTAYLLSDKQAAALRKRWELEQPAGVMGIGISETLTELTELGRAVSSADNLAYQYFITSKSGVYGKHCFKDGELSQLLRELSDAVRDRELAAAKLIFERIEDLFREASLSIRHAFQVYNMTISFLFDLGQTENTLYSYEQLAQTFHHVFLMLGELKQLTERYLKQAHTASPETKNQTFNAILQFVTSNFQQDLSLQGLSEQFYMNPSYISQLFKKEVGETFTMYVSKLRIQYACELLKDTDASVHDIAEKIGYHDYFYFTRLFKKMTGKTPTQYRVEPLS</sequence>
<protein>
    <submittedName>
        <fullName evidence="7">Response regulator</fullName>
    </submittedName>
</protein>
<feature type="modified residue" description="4-aspartylphosphate" evidence="4">
    <location>
        <position position="57"/>
    </location>
</feature>
<reference evidence="7 8" key="1">
    <citation type="submission" date="2024-04" db="EMBL/GenBank/DDBJ databases">
        <title>draft genome sequnece of Paenibacillus filicis.</title>
        <authorList>
            <person name="Kim D.-U."/>
        </authorList>
    </citation>
    <scope>NUCLEOTIDE SEQUENCE [LARGE SCALE GENOMIC DNA]</scope>
    <source>
        <strain evidence="7 8">KACC14197</strain>
    </source>
</reference>
<dbReference type="SUPFAM" id="SSF46689">
    <property type="entry name" value="Homeodomain-like"/>
    <property type="match status" value="2"/>
</dbReference>
<evidence type="ECO:0000256" key="2">
    <source>
        <dbReference type="ARBA" id="ARBA00023125"/>
    </source>
</evidence>
<comment type="caution">
    <text evidence="7">The sequence shown here is derived from an EMBL/GenBank/DDBJ whole genome shotgun (WGS) entry which is preliminary data.</text>
</comment>
<dbReference type="InterPro" id="IPR011006">
    <property type="entry name" value="CheY-like_superfamily"/>
</dbReference>
<dbReference type="InterPro" id="IPR009057">
    <property type="entry name" value="Homeodomain-like_sf"/>
</dbReference>